<feature type="compositionally biased region" description="Low complexity" evidence="2">
    <location>
        <begin position="173"/>
        <end position="184"/>
    </location>
</feature>
<dbReference type="Proteomes" id="UP000257200">
    <property type="component" value="Unplaced"/>
</dbReference>
<organism evidence="3 4">
    <name type="scientific">Acanthochromis polyacanthus</name>
    <name type="common">spiny chromis</name>
    <dbReference type="NCBI Taxonomy" id="80966"/>
    <lineage>
        <taxon>Eukaryota</taxon>
        <taxon>Metazoa</taxon>
        <taxon>Chordata</taxon>
        <taxon>Craniata</taxon>
        <taxon>Vertebrata</taxon>
        <taxon>Euteleostomi</taxon>
        <taxon>Actinopterygii</taxon>
        <taxon>Neopterygii</taxon>
        <taxon>Teleostei</taxon>
        <taxon>Neoteleostei</taxon>
        <taxon>Acanthomorphata</taxon>
        <taxon>Ovalentaria</taxon>
        <taxon>Pomacentridae</taxon>
        <taxon>Acanthochromis</taxon>
    </lineage>
</organism>
<dbReference type="InParanoid" id="A0A3Q1FZP7"/>
<reference evidence="3" key="2">
    <citation type="submission" date="2025-09" db="UniProtKB">
        <authorList>
            <consortium name="Ensembl"/>
        </authorList>
    </citation>
    <scope>IDENTIFICATION</scope>
</reference>
<feature type="region of interest" description="Disordered" evidence="2">
    <location>
        <begin position="160"/>
        <end position="188"/>
    </location>
</feature>
<evidence type="ECO:0000256" key="1">
    <source>
        <dbReference type="ARBA" id="ARBA00038349"/>
    </source>
</evidence>
<proteinExistence type="inferred from homology"/>
<evidence type="ECO:0000313" key="4">
    <source>
        <dbReference type="Proteomes" id="UP000257200"/>
    </source>
</evidence>
<dbReference type="PANTHER" id="PTHR22972">
    <property type="entry name" value="SERINE/THREONINE PROTEIN KINASE"/>
    <property type="match status" value="1"/>
</dbReference>
<comment type="similarity">
    <text evidence="1">Belongs to the protein kinase superfamily.</text>
</comment>
<accession>A0A3Q1FZP7</accession>
<reference evidence="3" key="1">
    <citation type="submission" date="2025-08" db="UniProtKB">
        <authorList>
            <consortium name="Ensembl"/>
        </authorList>
    </citation>
    <scope>IDENTIFICATION</scope>
</reference>
<evidence type="ECO:0000256" key="2">
    <source>
        <dbReference type="SAM" id="MobiDB-lite"/>
    </source>
</evidence>
<keyword evidence="4" id="KW-1185">Reference proteome</keyword>
<dbReference type="PANTHER" id="PTHR22972:SF5">
    <property type="entry name" value="INACTIVE TYROSINE-PROTEIN KINASE PEAK1"/>
    <property type="match status" value="1"/>
</dbReference>
<dbReference type="STRING" id="80966.ENSAPOP00000011740"/>
<dbReference type="Ensembl" id="ENSAPOT00000019398.1">
    <property type="protein sequence ID" value="ENSAPOP00000011740.1"/>
    <property type="gene ID" value="ENSAPOG00000014335.1"/>
</dbReference>
<dbReference type="AlphaFoldDB" id="A0A3Q1FZP7"/>
<dbReference type="GO" id="GO:0004672">
    <property type="term" value="F:protein kinase activity"/>
    <property type="evidence" value="ECO:0007669"/>
    <property type="project" value="TreeGrafter"/>
</dbReference>
<dbReference type="InterPro" id="IPR051511">
    <property type="entry name" value="MitoQC_Scaffold_Kinases"/>
</dbReference>
<name>A0A3Q1FZP7_9TELE</name>
<feature type="region of interest" description="Disordered" evidence="2">
    <location>
        <begin position="1"/>
        <end position="25"/>
    </location>
</feature>
<protein>
    <submittedName>
        <fullName evidence="3">Uncharacterized protein</fullName>
    </submittedName>
</protein>
<dbReference type="GeneTree" id="ENSGT00610000087460"/>
<sequence>MMAPIPATYFQEETEETEAARRSPVPSLSISQLSFDTPDEHLPFLFSSFTDHRVVSQGIQHRQLLFLRSMAQSVEAGSLLQGEASGRDVGSYQPQDFLLCEGSMPKQVGDTIYYNLHSPKFPGRLLSLRVHKQTEASTCTKHHPLHVNVQDVIASFQPSKNNAGTLQTEDPRAASSAKPPGGSSTESVNAKAHTVQVFLQKGHTVSVERDLPQATLKDFVQLQSSECLDYDRQVCVLLLQILMGSHHLYHNSATAAELRPQEILLVWPSREKDKGEKREMEWEVTEEPCRIQVSRTRGSPRVVLRPQSSPLSLPQPLTAIKLQIAALIQFCLHPQESQASQGSALSSYRVGLLLVSSLLQSDSGPQMLDIAAMLQVLLWGPRVPLFSQRGSTTTAVHNWLTIKRALLVMKLAERGLIQDQSLLDWEDCLCLQYLSFTDSEAIVSVTSQLWNSEH</sequence>
<evidence type="ECO:0000313" key="3">
    <source>
        <dbReference type="Ensembl" id="ENSAPOP00000011740.1"/>
    </source>
</evidence>